<evidence type="ECO:0000256" key="5">
    <source>
        <dbReference type="ARBA" id="ARBA00022670"/>
    </source>
</evidence>
<name>A0ABP9DS88_9GAMM</name>
<evidence type="ECO:0000256" key="10">
    <source>
        <dbReference type="ARBA" id="ARBA00044770"/>
    </source>
</evidence>
<dbReference type="NCBIfam" id="TIGR02074">
    <property type="entry name" value="PBP_1a_fam"/>
    <property type="match status" value="1"/>
</dbReference>
<gene>
    <name evidence="16" type="ORF">GCM10023332_08160</name>
</gene>
<feature type="compositionally biased region" description="Basic residues" evidence="12">
    <location>
        <begin position="615"/>
        <end position="637"/>
    </location>
</feature>
<dbReference type="InterPro" id="IPR012338">
    <property type="entry name" value="Beta-lactam/transpept-like"/>
</dbReference>
<dbReference type="EC" id="2.4.99.28" evidence="10"/>
<feature type="region of interest" description="Disordered" evidence="12">
    <location>
        <begin position="601"/>
        <end position="637"/>
    </location>
</feature>
<evidence type="ECO:0000256" key="12">
    <source>
        <dbReference type="SAM" id="MobiDB-lite"/>
    </source>
</evidence>
<keyword evidence="13" id="KW-1133">Transmembrane helix</keyword>
<evidence type="ECO:0000256" key="11">
    <source>
        <dbReference type="ARBA" id="ARBA00049902"/>
    </source>
</evidence>
<dbReference type="InterPro" id="IPR050396">
    <property type="entry name" value="Glycosyltr_51/Transpeptidase"/>
</dbReference>
<keyword evidence="17" id="KW-1185">Reference proteome</keyword>
<keyword evidence="9" id="KW-0511">Multifunctional enzyme</keyword>
<evidence type="ECO:0000256" key="6">
    <source>
        <dbReference type="ARBA" id="ARBA00022676"/>
    </source>
</evidence>
<dbReference type="InterPro" id="IPR036950">
    <property type="entry name" value="PBP_transglycosylase"/>
</dbReference>
<evidence type="ECO:0000256" key="1">
    <source>
        <dbReference type="ARBA" id="ARBA00004752"/>
    </source>
</evidence>
<organism evidence="16 17">
    <name type="scientific">Luteimonas vadosa</name>
    <dbReference type="NCBI Taxonomy" id="1165507"/>
    <lineage>
        <taxon>Bacteria</taxon>
        <taxon>Pseudomonadati</taxon>
        <taxon>Pseudomonadota</taxon>
        <taxon>Gammaproteobacteria</taxon>
        <taxon>Lysobacterales</taxon>
        <taxon>Lysobacteraceae</taxon>
        <taxon>Luteimonas</taxon>
    </lineage>
</organism>
<evidence type="ECO:0000256" key="9">
    <source>
        <dbReference type="ARBA" id="ARBA00023268"/>
    </source>
</evidence>
<feature type="domain" description="Penicillin-binding protein transpeptidase" evidence="14">
    <location>
        <begin position="338"/>
        <end position="557"/>
    </location>
</feature>
<keyword evidence="8" id="KW-0378">Hydrolase</keyword>
<evidence type="ECO:0000256" key="2">
    <source>
        <dbReference type="ARBA" id="ARBA00007090"/>
    </source>
</evidence>
<comment type="catalytic activity">
    <reaction evidence="11">
        <text>[GlcNAc-(1-&gt;4)-Mur2Ac(oyl-L-Ala-gamma-D-Glu-L-Lys-D-Ala-D-Ala)](n)-di-trans,octa-cis-undecaprenyl diphosphate + beta-D-GlcNAc-(1-&gt;4)-Mur2Ac(oyl-L-Ala-gamma-D-Glu-L-Lys-D-Ala-D-Ala)-di-trans,octa-cis-undecaprenyl diphosphate = [GlcNAc-(1-&gt;4)-Mur2Ac(oyl-L-Ala-gamma-D-Glu-L-Lys-D-Ala-D-Ala)](n+1)-di-trans,octa-cis-undecaprenyl diphosphate + di-trans,octa-cis-undecaprenyl diphosphate + H(+)</text>
        <dbReference type="Rhea" id="RHEA:23708"/>
        <dbReference type="Rhea" id="RHEA-COMP:9602"/>
        <dbReference type="Rhea" id="RHEA-COMP:9603"/>
        <dbReference type="ChEBI" id="CHEBI:15378"/>
        <dbReference type="ChEBI" id="CHEBI:58405"/>
        <dbReference type="ChEBI" id="CHEBI:60033"/>
        <dbReference type="ChEBI" id="CHEBI:78435"/>
        <dbReference type="EC" id="2.4.99.28"/>
    </reaction>
</comment>
<dbReference type="RefSeq" id="WP_345294210.1">
    <property type="nucleotide sequence ID" value="NZ_BAABJY010000001.1"/>
</dbReference>
<dbReference type="SUPFAM" id="SSF56601">
    <property type="entry name" value="beta-lactamase/transpeptidase-like"/>
    <property type="match status" value="1"/>
</dbReference>
<comment type="similarity">
    <text evidence="3">In the N-terminal section; belongs to the glycosyltransferase 51 family.</text>
</comment>
<dbReference type="SUPFAM" id="SSF53955">
    <property type="entry name" value="Lysozyme-like"/>
    <property type="match status" value="1"/>
</dbReference>
<evidence type="ECO:0000256" key="4">
    <source>
        <dbReference type="ARBA" id="ARBA00022645"/>
    </source>
</evidence>
<dbReference type="InterPro" id="IPR001460">
    <property type="entry name" value="PCN-bd_Tpept"/>
</dbReference>
<keyword evidence="6" id="KW-0328">Glycosyltransferase</keyword>
<evidence type="ECO:0000256" key="8">
    <source>
        <dbReference type="ARBA" id="ARBA00022801"/>
    </source>
</evidence>
<dbReference type="EMBL" id="BAABJY010000001">
    <property type="protein sequence ID" value="GAA4858630.1"/>
    <property type="molecule type" value="Genomic_DNA"/>
</dbReference>
<evidence type="ECO:0000259" key="15">
    <source>
        <dbReference type="Pfam" id="PF00912"/>
    </source>
</evidence>
<evidence type="ECO:0000256" key="3">
    <source>
        <dbReference type="ARBA" id="ARBA00007739"/>
    </source>
</evidence>
<keyword evidence="5" id="KW-0645">Protease</keyword>
<dbReference type="PANTHER" id="PTHR32282:SF33">
    <property type="entry name" value="PEPTIDOGLYCAN GLYCOSYLTRANSFERASE"/>
    <property type="match status" value="1"/>
</dbReference>
<dbReference type="Gene3D" id="3.40.710.10">
    <property type="entry name" value="DD-peptidase/beta-lactamase superfamily"/>
    <property type="match status" value="1"/>
</dbReference>
<dbReference type="Pfam" id="PF00912">
    <property type="entry name" value="Transgly"/>
    <property type="match status" value="1"/>
</dbReference>
<feature type="domain" description="Glycosyl transferase family 51" evidence="15">
    <location>
        <begin position="81"/>
        <end position="253"/>
    </location>
</feature>
<comment type="similarity">
    <text evidence="2">In the C-terminal section; belongs to the transpeptidase family.</text>
</comment>
<feature type="transmembrane region" description="Helical" evidence="13">
    <location>
        <begin position="37"/>
        <end position="58"/>
    </location>
</feature>
<evidence type="ECO:0000313" key="17">
    <source>
        <dbReference type="Proteomes" id="UP001501323"/>
    </source>
</evidence>
<keyword evidence="7" id="KW-0808">Transferase</keyword>
<proteinExistence type="inferred from homology"/>
<dbReference type="Gene3D" id="1.10.3810.10">
    <property type="entry name" value="Biosynthetic peptidoglycan transglycosylase-like"/>
    <property type="match status" value="1"/>
</dbReference>
<dbReference type="Proteomes" id="UP001501323">
    <property type="component" value="Unassembled WGS sequence"/>
</dbReference>
<protein>
    <recommendedName>
        <fullName evidence="10">peptidoglycan glycosyltransferase</fullName>
        <ecNumber evidence="10">2.4.99.28</ecNumber>
    </recommendedName>
</protein>
<dbReference type="Pfam" id="PF00905">
    <property type="entry name" value="Transpeptidase"/>
    <property type="match status" value="1"/>
</dbReference>
<comment type="pathway">
    <text evidence="1">Cell wall biogenesis; peptidoglycan biosynthesis.</text>
</comment>
<evidence type="ECO:0000259" key="14">
    <source>
        <dbReference type="Pfam" id="PF00905"/>
    </source>
</evidence>
<keyword evidence="4" id="KW-0121">Carboxypeptidase</keyword>
<dbReference type="InterPro" id="IPR001264">
    <property type="entry name" value="Glyco_trans_51"/>
</dbReference>
<dbReference type="InterPro" id="IPR023346">
    <property type="entry name" value="Lysozyme-like_dom_sf"/>
</dbReference>
<reference evidence="17" key="1">
    <citation type="journal article" date="2019" name="Int. J. Syst. Evol. Microbiol.">
        <title>The Global Catalogue of Microorganisms (GCM) 10K type strain sequencing project: providing services to taxonomists for standard genome sequencing and annotation.</title>
        <authorList>
            <consortium name="The Broad Institute Genomics Platform"/>
            <consortium name="The Broad Institute Genome Sequencing Center for Infectious Disease"/>
            <person name="Wu L."/>
            <person name="Ma J."/>
        </authorList>
    </citation>
    <scope>NUCLEOTIDE SEQUENCE [LARGE SCALE GENOMIC DNA]</scope>
    <source>
        <strain evidence="17">JCM 18392</strain>
    </source>
</reference>
<keyword evidence="13" id="KW-0472">Membrane</keyword>
<accession>A0ABP9DS88</accession>
<comment type="caution">
    <text evidence="16">The sequence shown here is derived from an EMBL/GenBank/DDBJ whole genome shotgun (WGS) entry which is preliminary data.</text>
</comment>
<dbReference type="PANTHER" id="PTHR32282">
    <property type="entry name" value="BINDING PROTEIN TRANSPEPTIDASE, PUTATIVE-RELATED"/>
    <property type="match status" value="1"/>
</dbReference>
<keyword evidence="13" id="KW-0812">Transmembrane</keyword>
<evidence type="ECO:0000256" key="13">
    <source>
        <dbReference type="SAM" id="Phobius"/>
    </source>
</evidence>
<evidence type="ECO:0000313" key="16">
    <source>
        <dbReference type="EMBL" id="GAA4858630.1"/>
    </source>
</evidence>
<sequence length="637" mass="69209">MDRIASAPDFSDPSTETQANAIVRAPRWRGWRDDRRWRWAVVAFGTMALAFAWLSWALPVSRALEPLPEPTLVLLDRDGKPFARRGAYKEAPVDVRTLPPHVRDAVLAIEDRRFYSHIGLDPRGIARAARHNAEAGQIRQGGSTITQQLAKTSFLPAERTFRRKIQEAMIALWLEARLDKDEILSRYLSSIYFGDGVYGLRAAARHYFDVPPEELDLGQAAMLAGMAKAPSALAPTSNLRGARKRAGVVLSAMVDAGFISQAEADAARPARLRSGRADLPVGSYFADWVSPQAKAAFESEYGEVPVQTTLDPRLQSLAERIVGNAVRRGTRERVGQAALVAMRTNGEVVAMVGGHDYGGSAFNRATQAQRQPGSTFKLFVYLAALRDGMTPDSLVEDAPITLGEWTPSNYTDNYRGSIPLRDAFAQSSNVAAVRLADQVGTRNVVRAARDLGIQSDLASEPTLALGSSETNLLEMTAAYAALGADTAPVVPSGLPRETTRNPANGHPLTEEERKALLDLLHATVDQGTGRAARLSIPAFGKTGTTQDYRDAWFIGLAGDLAVGIWVGNDDNTPMESVTGGGLPARMWADFASEALDARALGARPARTQGPQRSSRWSKWKSRWFGKKGGRGKGKKKR</sequence>
<evidence type="ECO:0000256" key="7">
    <source>
        <dbReference type="ARBA" id="ARBA00022679"/>
    </source>
</evidence>